<dbReference type="EC" id="2.7.7.7" evidence="1"/>
<dbReference type="FunFam" id="1.10.150.20:FF:000070">
    <property type="entry name" value="DNA polymerase I, putative"/>
    <property type="match status" value="1"/>
</dbReference>
<evidence type="ECO:0000313" key="9">
    <source>
        <dbReference type="EMBL" id="GAT93511.1"/>
    </source>
</evidence>
<dbReference type="SMART" id="SM00482">
    <property type="entry name" value="POLAc"/>
    <property type="match status" value="1"/>
</dbReference>
<comment type="caution">
    <text evidence="9">The sequence shown here is derived from an EMBL/GenBank/DDBJ whole genome shotgun (WGS) entry which is preliminary data.</text>
</comment>
<dbReference type="PRINTS" id="PR00868">
    <property type="entry name" value="DNAPOLI"/>
</dbReference>
<dbReference type="Gene3D" id="3.30.70.370">
    <property type="match status" value="1"/>
</dbReference>
<comment type="catalytic activity">
    <reaction evidence="5">
        <text>DNA(n) + a 2'-deoxyribonucleoside 5'-triphosphate = DNA(n+1) + diphosphate</text>
        <dbReference type="Rhea" id="RHEA:22508"/>
        <dbReference type="Rhea" id="RHEA-COMP:17339"/>
        <dbReference type="Rhea" id="RHEA-COMP:17340"/>
        <dbReference type="ChEBI" id="CHEBI:33019"/>
        <dbReference type="ChEBI" id="CHEBI:61560"/>
        <dbReference type="ChEBI" id="CHEBI:173112"/>
        <dbReference type="EC" id="2.7.7.7"/>
    </reaction>
</comment>
<dbReference type="FunFam" id="1.20.1060.10:FF:000009">
    <property type="entry name" value="DNA-directed DNA polymerase, putative"/>
    <property type="match status" value="1"/>
</dbReference>
<reference evidence="9 10" key="1">
    <citation type="submission" date="2016-05" db="EMBL/GenBank/DDBJ databases">
        <title>First whole genome sequencing of Entamoeba histolytica HM1:IMSS-clone-6.</title>
        <authorList>
            <person name="Mukherjee Avik.K."/>
            <person name="Izumyama S."/>
            <person name="Nakada-Tsukui K."/>
            <person name="Nozaki T."/>
        </authorList>
    </citation>
    <scope>NUCLEOTIDE SEQUENCE [LARGE SCALE GENOMIC DNA]</scope>
    <source>
        <strain evidence="9 10">HM1:IMSS clone 6</strain>
    </source>
</reference>
<protein>
    <recommendedName>
        <fullName evidence="1">DNA-directed DNA polymerase</fullName>
        <ecNumber evidence="1">2.7.7.7</ecNumber>
    </recommendedName>
</protein>
<keyword evidence="2" id="KW-0808">Transferase</keyword>
<evidence type="ECO:0000256" key="2">
    <source>
        <dbReference type="ARBA" id="ARBA00022679"/>
    </source>
</evidence>
<evidence type="ECO:0000256" key="4">
    <source>
        <dbReference type="ARBA" id="ARBA00022932"/>
    </source>
</evidence>
<feature type="compositionally biased region" description="Basic and acidic residues" evidence="7">
    <location>
        <begin position="24"/>
        <end position="43"/>
    </location>
</feature>
<dbReference type="VEuPathDB" id="AmoebaDB:EHI7A_130450"/>
<evidence type="ECO:0000259" key="8">
    <source>
        <dbReference type="SMART" id="SM00482"/>
    </source>
</evidence>
<dbReference type="eggNOG" id="KOG0950">
    <property type="taxonomic scope" value="Eukaryota"/>
</dbReference>
<evidence type="ECO:0000256" key="1">
    <source>
        <dbReference type="ARBA" id="ARBA00012417"/>
    </source>
</evidence>
<feature type="domain" description="DNA-directed DNA polymerase family A palm" evidence="8">
    <location>
        <begin position="413"/>
        <end position="616"/>
    </location>
</feature>
<dbReference type="EMBL" id="BDEQ01000001">
    <property type="protein sequence ID" value="GAT93511.1"/>
    <property type="molecule type" value="Genomic_DNA"/>
</dbReference>
<name>A0A175JIJ7_ENTHI</name>
<evidence type="ECO:0000256" key="3">
    <source>
        <dbReference type="ARBA" id="ARBA00022695"/>
    </source>
</evidence>
<dbReference type="Proteomes" id="UP000078387">
    <property type="component" value="Unassembled WGS sequence"/>
</dbReference>
<dbReference type="Gene3D" id="1.20.1060.10">
    <property type="entry name" value="Taq DNA Polymerase, Chain T, domain 4"/>
    <property type="match status" value="1"/>
</dbReference>
<dbReference type="VEuPathDB" id="AmoebaDB:EHI8A_152640"/>
<accession>A0A175JIJ7</accession>
<feature type="coiled-coil region" evidence="6">
    <location>
        <begin position="264"/>
        <end position="294"/>
    </location>
</feature>
<dbReference type="InterPro" id="IPR019760">
    <property type="entry name" value="DNA-dir_DNA_pol_A_CS"/>
</dbReference>
<dbReference type="VEuPathDB" id="AmoebaDB:EHI5A_144490"/>
<feature type="region of interest" description="Disordered" evidence="7">
    <location>
        <begin position="24"/>
        <end position="71"/>
    </location>
</feature>
<evidence type="ECO:0000313" key="10">
    <source>
        <dbReference type="Proteomes" id="UP000078387"/>
    </source>
</evidence>
<sequence>MEKTPRNSVDDLLMLFEDVKDNNKPVDYTKLESEETKKTENKERRKSLSINVNDEIPEKRKRKSIKQEGTPQPKVGAVFEIQYQHLPNKIDISELKELIEKIPKMEGKIMFNEKNLEQSIVINCTNNGIHALIGNSYVVLKKELLPEIINSRRLIIVYNLMEEIKNYRNNIKCILENFNTNNTIFDTYIGASTIDPGSVDGKTFSQICLVYEVIINKSTIEERLKQTRRLAVKEVEVMNNDNMIKVFQEQEMIIDGVLIEMNYCNEFKIDNKLLNEQRKKLIEEQHKIEMETKKIIGRTINLSSPEQVKKELIRFNIGIDGIKKKATTDKKILSQSDHPFAKLVLEYRKISKLLSGVIEQIRKCCIKSGDEYFIRTTWSQTAIVTGRIQSKSPNLQQIPKQSFSLPQCLIIPRDLFITHNNNTFVAIDYNQIELRILADFTKDHHLIEFFKSNTDVHRLIAAHWLKKNVNDITDDERRKAKTIVYGCIYGIGPFSLADQLHVSLDESKAFLESFLDQFPAFKKWKEETITNASTTGFVHTINNRRRRINNLTDCNDKKTVAESKRIAVNSPIQGTAADIIKMCMIEIFKKLHSSWVGVQLLLNIHDEIVLEVPDHLLDEVCVTLKHLMEHIVKLEVPLVVTVETGKKWGSLHPYNLN</sequence>
<dbReference type="GO" id="GO:0003677">
    <property type="term" value="F:DNA binding"/>
    <property type="evidence" value="ECO:0007669"/>
    <property type="project" value="InterPro"/>
</dbReference>
<evidence type="ECO:0000256" key="5">
    <source>
        <dbReference type="ARBA" id="ARBA00049244"/>
    </source>
</evidence>
<organism evidence="9 10">
    <name type="scientific">Entamoeba histolytica</name>
    <dbReference type="NCBI Taxonomy" id="5759"/>
    <lineage>
        <taxon>Eukaryota</taxon>
        <taxon>Amoebozoa</taxon>
        <taxon>Evosea</taxon>
        <taxon>Archamoebae</taxon>
        <taxon>Mastigamoebida</taxon>
        <taxon>Entamoebidae</taxon>
        <taxon>Entamoeba</taxon>
    </lineage>
</organism>
<dbReference type="VEuPathDB" id="AmoebaDB:KM1_208480"/>
<dbReference type="GO" id="GO:0097681">
    <property type="term" value="P:double-strand break repair via alternative nonhomologous end joining"/>
    <property type="evidence" value="ECO:0007669"/>
    <property type="project" value="TreeGrafter"/>
</dbReference>
<dbReference type="GO" id="GO:0006261">
    <property type="term" value="P:DNA-templated DNA replication"/>
    <property type="evidence" value="ECO:0007669"/>
    <property type="project" value="InterPro"/>
</dbReference>
<gene>
    <name evidence="9" type="ORF">CL6EHI_073640</name>
</gene>
<dbReference type="AlphaFoldDB" id="A0A175JIJ7"/>
<dbReference type="PANTHER" id="PTHR10133">
    <property type="entry name" value="DNA POLYMERASE I"/>
    <property type="match status" value="1"/>
</dbReference>
<keyword evidence="6" id="KW-0175">Coiled coil</keyword>
<dbReference type="GO" id="GO:0003887">
    <property type="term" value="F:DNA-directed DNA polymerase activity"/>
    <property type="evidence" value="ECO:0007669"/>
    <property type="project" value="UniProtKB-KW"/>
</dbReference>
<proteinExistence type="predicted"/>
<dbReference type="PROSITE" id="PS00447">
    <property type="entry name" value="DNA_POLYMERASE_A"/>
    <property type="match status" value="1"/>
</dbReference>
<dbReference type="InterPro" id="IPR001098">
    <property type="entry name" value="DNA-dir_DNA_pol_A_palm_dom"/>
</dbReference>
<dbReference type="CDD" id="cd08638">
    <property type="entry name" value="DNA_pol_A_theta"/>
    <property type="match status" value="1"/>
</dbReference>
<evidence type="ECO:0000256" key="6">
    <source>
        <dbReference type="SAM" id="Coils"/>
    </source>
</evidence>
<dbReference type="PANTHER" id="PTHR10133:SF62">
    <property type="entry name" value="DNA POLYMERASE THETA"/>
    <property type="match status" value="1"/>
</dbReference>
<dbReference type="VEuPathDB" id="AmoebaDB:EHI_073640"/>
<dbReference type="InterPro" id="IPR002298">
    <property type="entry name" value="DNA_polymerase_A"/>
</dbReference>
<keyword evidence="4 9" id="KW-0239">DNA-directed DNA polymerase</keyword>
<evidence type="ECO:0000256" key="7">
    <source>
        <dbReference type="SAM" id="MobiDB-lite"/>
    </source>
</evidence>
<dbReference type="InterPro" id="IPR043502">
    <property type="entry name" value="DNA/RNA_pol_sf"/>
</dbReference>
<keyword evidence="3" id="KW-0548">Nucleotidyltransferase</keyword>
<dbReference type="Pfam" id="PF00476">
    <property type="entry name" value="DNA_pol_A"/>
    <property type="match status" value="1"/>
</dbReference>
<dbReference type="Gene3D" id="1.10.150.20">
    <property type="entry name" value="5' to 3' exonuclease, C-terminal subdomain"/>
    <property type="match status" value="1"/>
</dbReference>
<dbReference type="SUPFAM" id="SSF56672">
    <property type="entry name" value="DNA/RNA polymerases"/>
    <property type="match status" value="1"/>
</dbReference>